<feature type="signal peptide" evidence="3">
    <location>
        <begin position="1"/>
        <end position="21"/>
    </location>
</feature>
<sequence>MHFNNAVLVVLATLAPVLVRAEDDMELDRDDIPQVCRGICEPMRALTDLCDVDDDRINNDRIEELLNLQCVCTNRSFDVARFAALCHSCMTQNTRNNDDHLKDINEIMRKCGFPAQNFLPSQANDANGIHVVATRPNSANQLTTTYIAPGSAATAPPYNNGNNNGNYNGNNGNNPNYNNGNGQQQPGGAFGSNRPNGATSAAIPMVGLALAAVFGTALLL</sequence>
<gene>
    <name evidence="4" type="ORF">MAPG_11467</name>
</gene>
<feature type="chain" id="PRO_5009386019" description="Protein CAP22" evidence="3">
    <location>
        <begin position="22"/>
        <end position="220"/>
    </location>
</feature>
<keyword evidence="2" id="KW-0812">Transmembrane</keyword>
<reference evidence="5" key="4">
    <citation type="journal article" date="2015" name="G3 (Bethesda)">
        <title>Genome sequences of three phytopathogenic species of the Magnaporthaceae family of fungi.</title>
        <authorList>
            <person name="Okagaki L.H."/>
            <person name="Nunes C.C."/>
            <person name="Sailsbery J."/>
            <person name="Clay B."/>
            <person name="Brown D."/>
            <person name="John T."/>
            <person name="Oh Y."/>
            <person name="Young N."/>
            <person name="Fitzgerald M."/>
            <person name="Haas B.J."/>
            <person name="Zeng Q."/>
            <person name="Young S."/>
            <person name="Adiconis X."/>
            <person name="Fan L."/>
            <person name="Levin J.Z."/>
            <person name="Mitchell T.K."/>
            <person name="Okubara P.A."/>
            <person name="Farman M.L."/>
            <person name="Kohn L.M."/>
            <person name="Birren B."/>
            <person name="Ma L.-J."/>
            <person name="Dean R.A."/>
        </authorList>
    </citation>
    <scope>NUCLEOTIDE SEQUENCE</scope>
    <source>
        <strain evidence="5">ATCC 64411 / 73-15</strain>
    </source>
</reference>
<dbReference type="EnsemblFungi" id="MAPG_11467T0">
    <property type="protein sequence ID" value="MAPG_11467T0"/>
    <property type="gene ID" value="MAPG_11467"/>
</dbReference>
<dbReference type="EMBL" id="GL876981">
    <property type="protein sequence ID" value="KLU92522.1"/>
    <property type="molecule type" value="Genomic_DNA"/>
</dbReference>
<evidence type="ECO:0000256" key="3">
    <source>
        <dbReference type="SAM" id="SignalP"/>
    </source>
</evidence>
<organism evidence="5 6">
    <name type="scientific">Magnaporthiopsis poae (strain ATCC 64411 / 73-15)</name>
    <name type="common">Kentucky bluegrass fungus</name>
    <name type="synonym">Magnaporthe poae</name>
    <dbReference type="NCBI Taxonomy" id="644358"/>
    <lineage>
        <taxon>Eukaryota</taxon>
        <taxon>Fungi</taxon>
        <taxon>Dikarya</taxon>
        <taxon>Ascomycota</taxon>
        <taxon>Pezizomycotina</taxon>
        <taxon>Sordariomycetes</taxon>
        <taxon>Sordariomycetidae</taxon>
        <taxon>Magnaporthales</taxon>
        <taxon>Magnaporthaceae</taxon>
        <taxon>Magnaporthiopsis</taxon>
    </lineage>
</organism>
<evidence type="ECO:0000313" key="4">
    <source>
        <dbReference type="EMBL" id="KLU92522.1"/>
    </source>
</evidence>
<feature type="compositionally biased region" description="Low complexity" evidence="1">
    <location>
        <begin position="157"/>
        <end position="187"/>
    </location>
</feature>
<evidence type="ECO:0000256" key="1">
    <source>
        <dbReference type="SAM" id="MobiDB-lite"/>
    </source>
</evidence>
<dbReference type="STRING" id="644358.A0A0C4EFC4"/>
<accession>A0A0C4EFC4</accession>
<evidence type="ECO:0000313" key="5">
    <source>
        <dbReference type="EnsemblFungi" id="MAPG_11467T0"/>
    </source>
</evidence>
<evidence type="ECO:0000313" key="6">
    <source>
        <dbReference type="Proteomes" id="UP000011715"/>
    </source>
</evidence>
<proteinExistence type="predicted"/>
<dbReference type="EMBL" id="ADBL01002828">
    <property type="status" value="NOT_ANNOTATED_CDS"/>
    <property type="molecule type" value="Genomic_DNA"/>
</dbReference>
<reference evidence="4" key="3">
    <citation type="submission" date="2011-03" db="EMBL/GenBank/DDBJ databases">
        <title>Annotation of Magnaporthe poae ATCC 64411.</title>
        <authorList>
            <person name="Ma L.-J."/>
            <person name="Dead R."/>
            <person name="Young S.K."/>
            <person name="Zeng Q."/>
            <person name="Gargeya S."/>
            <person name="Fitzgerald M."/>
            <person name="Haas B."/>
            <person name="Abouelleil A."/>
            <person name="Alvarado L."/>
            <person name="Arachchi H.M."/>
            <person name="Berlin A."/>
            <person name="Brown A."/>
            <person name="Chapman S.B."/>
            <person name="Chen Z."/>
            <person name="Dunbar C."/>
            <person name="Freedman E."/>
            <person name="Gearin G."/>
            <person name="Gellesch M."/>
            <person name="Goldberg J."/>
            <person name="Griggs A."/>
            <person name="Gujja S."/>
            <person name="Heiman D."/>
            <person name="Howarth C."/>
            <person name="Larson L."/>
            <person name="Lui A."/>
            <person name="MacDonald P.J.P."/>
            <person name="Mehta T."/>
            <person name="Montmayeur A."/>
            <person name="Murphy C."/>
            <person name="Neiman D."/>
            <person name="Pearson M."/>
            <person name="Priest M."/>
            <person name="Roberts A."/>
            <person name="Saif S."/>
            <person name="Shea T."/>
            <person name="Shenoy N."/>
            <person name="Sisk P."/>
            <person name="Stolte C."/>
            <person name="Sykes S."/>
            <person name="Yandava C."/>
            <person name="Wortman J."/>
            <person name="Nusbaum C."/>
            <person name="Birren B."/>
        </authorList>
    </citation>
    <scope>NUCLEOTIDE SEQUENCE</scope>
    <source>
        <strain evidence="4">ATCC 64411</strain>
    </source>
</reference>
<keyword evidence="3" id="KW-0732">Signal</keyword>
<feature type="region of interest" description="Disordered" evidence="1">
    <location>
        <begin position="155"/>
        <end position="195"/>
    </location>
</feature>
<dbReference type="AlphaFoldDB" id="A0A0C4EFC4"/>
<keyword evidence="6" id="KW-1185">Reference proteome</keyword>
<keyword evidence="2" id="KW-0472">Membrane</keyword>
<reference evidence="4" key="2">
    <citation type="submission" date="2010-05" db="EMBL/GenBank/DDBJ databases">
        <title>The Genome Sequence of Magnaporthe poae strain ATCC 64411.</title>
        <authorList>
            <consortium name="The Broad Institute Genome Sequencing Platform"/>
            <consortium name="Broad Institute Genome Sequencing Center for Infectious Disease"/>
            <person name="Ma L.-J."/>
            <person name="Dead R."/>
            <person name="Young S."/>
            <person name="Zeng Q."/>
            <person name="Koehrsen M."/>
            <person name="Alvarado L."/>
            <person name="Berlin A."/>
            <person name="Chapman S.B."/>
            <person name="Chen Z."/>
            <person name="Freedman E."/>
            <person name="Gellesch M."/>
            <person name="Goldberg J."/>
            <person name="Griggs A."/>
            <person name="Gujja S."/>
            <person name="Heilman E.R."/>
            <person name="Heiman D."/>
            <person name="Hepburn T."/>
            <person name="Howarth C."/>
            <person name="Jen D."/>
            <person name="Larson L."/>
            <person name="Mehta T."/>
            <person name="Neiman D."/>
            <person name="Pearson M."/>
            <person name="Roberts A."/>
            <person name="Saif S."/>
            <person name="Shea T."/>
            <person name="Shenoy N."/>
            <person name="Sisk P."/>
            <person name="Stolte C."/>
            <person name="Sykes S."/>
            <person name="Walk T."/>
            <person name="White J."/>
            <person name="Yandava C."/>
            <person name="Haas B."/>
            <person name="Nusbaum C."/>
            <person name="Birren B."/>
        </authorList>
    </citation>
    <scope>NUCLEOTIDE SEQUENCE</scope>
    <source>
        <strain evidence="4">ATCC 64411</strain>
    </source>
</reference>
<dbReference type="OrthoDB" id="4843554at2759"/>
<feature type="transmembrane region" description="Helical" evidence="2">
    <location>
        <begin position="201"/>
        <end position="219"/>
    </location>
</feature>
<dbReference type="VEuPathDB" id="FungiDB:MAPG_11467"/>
<dbReference type="Proteomes" id="UP000011715">
    <property type="component" value="Unassembled WGS sequence"/>
</dbReference>
<evidence type="ECO:0000256" key="2">
    <source>
        <dbReference type="SAM" id="Phobius"/>
    </source>
</evidence>
<reference evidence="6" key="1">
    <citation type="submission" date="2010-05" db="EMBL/GenBank/DDBJ databases">
        <title>The genome sequence of Magnaporthe poae strain ATCC 64411.</title>
        <authorList>
            <person name="Ma L.-J."/>
            <person name="Dead R."/>
            <person name="Young S."/>
            <person name="Zeng Q."/>
            <person name="Koehrsen M."/>
            <person name="Alvarado L."/>
            <person name="Berlin A."/>
            <person name="Chapman S.B."/>
            <person name="Chen Z."/>
            <person name="Freedman E."/>
            <person name="Gellesch M."/>
            <person name="Goldberg J."/>
            <person name="Griggs A."/>
            <person name="Gujja S."/>
            <person name="Heilman E.R."/>
            <person name="Heiman D."/>
            <person name="Hepburn T."/>
            <person name="Howarth C."/>
            <person name="Jen D."/>
            <person name="Larson L."/>
            <person name="Mehta T."/>
            <person name="Neiman D."/>
            <person name="Pearson M."/>
            <person name="Roberts A."/>
            <person name="Saif S."/>
            <person name="Shea T."/>
            <person name="Shenoy N."/>
            <person name="Sisk P."/>
            <person name="Stolte C."/>
            <person name="Sykes S."/>
            <person name="Walk T."/>
            <person name="White J."/>
            <person name="Yandava C."/>
            <person name="Haas B."/>
            <person name="Nusbaum C."/>
            <person name="Birren B."/>
        </authorList>
    </citation>
    <scope>NUCLEOTIDE SEQUENCE [LARGE SCALE GENOMIC DNA]</scope>
    <source>
        <strain evidence="6">ATCC 64411 / 73-15</strain>
    </source>
</reference>
<dbReference type="eggNOG" id="ENOG502T0NB">
    <property type="taxonomic scope" value="Eukaryota"/>
</dbReference>
<protein>
    <recommendedName>
        <fullName evidence="7">Protein CAP22</fullName>
    </recommendedName>
</protein>
<evidence type="ECO:0008006" key="7">
    <source>
        <dbReference type="Google" id="ProtNLM"/>
    </source>
</evidence>
<reference evidence="5" key="5">
    <citation type="submission" date="2015-06" db="UniProtKB">
        <authorList>
            <consortium name="EnsemblFungi"/>
        </authorList>
    </citation>
    <scope>IDENTIFICATION</scope>
    <source>
        <strain evidence="5">ATCC 64411</strain>
    </source>
</reference>
<name>A0A0C4EFC4_MAGP6</name>
<dbReference type="OMA" id="NRCWPAC"/>
<keyword evidence="2" id="KW-1133">Transmembrane helix</keyword>